<proteinExistence type="predicted"/>
<protein>
    <submittedName>
        <fullName evidence="1">Uncharacterized protein</fullName>
    </submittedName>
</protein>
<dbReference type="Proteomes" id="UP000094385">
    <property type="component" value="Unassembled WGS sequence"/>
</dbReference>
<evidence type="ECO:0000313" key="2">
    <source>
        <dbReference type="Proteomes" id="UP000094385"/>
    </source>
</evidence>
<dbReference type="EMBL" id="KV454300">
    <property type="protein sequence ID" value="ODQ70287.1"/>
    <property type="molecule type" value="Genomic_DNA"/>
</dbReference>
<name>A0A1E3PZR9_LIPST</name>
<reference evidence="1 2" key="1">
    <citation type="journal article" date="2016" name="Proc. Natl. Acad. Sci. U.S.A.">
        <title>Comparative genomics of biotechnologically important yeasts.</title>
        <authorList>
            <person name="Riley R."/>
            <person name="Haridas S."/>
            <person name="Wolfe K.H."/>
            <person name="Lopes M.R."/>
            <person name="Hittinger C.T."/>
            <person name="Goeker M."/>
            <person name="Salamov A.A."/>
            <person name="Wisecaver J.H."/>
            <person name="Long T.M."/>
            <person name="Calvey C.H."/>
            <person name="Aerts A.L."/>
            <person name="Barry K.W."/>
            <person name="Choi C."/>
            <person name="Clum A."/>
            <person name="Coughlan A.Y."/>
            <person name="Deshpande S."/>
            <person name="Douglass A.P."/>
            <person name="Hanson S.J."/>
            <person name="Klenk H.-P."/>
            <person name="LaButti K.M."/>
            <person name="Lapidus A."/>
            <person name="Lindquist E.A."/>
            <person name="Lipzen A.M."/>
            <person name="Meier-Kolthoff J.P."/>
            <person name="Ohm R.A."/>
            <person name="Otillar R.P."/>
            <person name="Pangilinan J.L."/>
            <person name="Peng Y."/>
            <person name="Rokas A."/>
            <person name="Rosa C.A."/>
            <person name="Scheuner C."/>
            <person name="Sibirny A.A."/>
            <person name="Slot J.C."/>
            <person name="Stielow J.B."/>
            <person name="Sun H."/>
            <person name="Kurtzman C.P."/>
            <person name="Blackwell M."/>
            <person name="Grigoriev I.V."/>
            <person name="Jeffries T.W."/>
        </authorList>
    </citation>
    <scope>NUCLEOTIDE SEQUENCE [LARGE SCALE GENOMIC DNA]</scope>
    <source>
        <strain evidence="1 2">NRRL Y-11557</strain>
    </source>
</reference>
<accession>A0A1E3PZR9</accession>
<gene>
    <name evidence="1" type="ORF">LIPSTDRAFT_5761</name>
</gene>
<keyword evidence="2" id="KW-1185">Reference proteome</keyword>
<sequence>MTHLLVTSAADVEFASNKFVESLNPETLNLAATRVSIFSVIEMNIFSQVHRSIESLSFDLTLIDLCYPSFIGVPILVRDLIAIMNRIGGGNLQHDAFLLAPCKQCPQAYVVFAF</sequence>
<organism evidence="1 2">
    <name type="scientific">Lipomyces starkeyi NRRL Y-11557</name>
    <dbReference type="NCBI Taxonomy" id="675824"/>
    <lineage>
        <taxon>Eukaryota</taxon>
        <taxon>Fungi</taxon>
        <taxon>Dikarya</taxon>
        <taxon>Ascomycota</taxon>
        <taxon>Saccharomycotina</taxon>
        <taxon>Lipomycetes</taxon>
        <taxon>Lipomycetales</taxon>
        <taxon>Lipomycetaceae</taxon>
        <taxon>Lipomyces</taxon>
    </lineage>
</organism>
<evidence type="ECO:0000313" key="1">
    <source>
        <dbReference type="EMBL" id="ODQ70287.1"/>
    </source>
</evidence>
<dbReference type="AlphaFoldDB" id="A0A1E3PZR9"/>